<keyword evidence="5" id="KW-1185">Reference proteome</keyword>
<protein>
    <recommendedName>
        <fullName evidence="3">Helicase C-terminal domain-containing protein</fullName>
    </recommendedName>
</protein>
<reference evidence="4 5" key="1">
    <citation type="submission" date="2018-02" db="EMBL/GenBank/DDBJ databases">
        <authorList>
            <person name="Skraban J."/>
            <person name="Trcek J."/>
        </authorList>
    </citation>
    <scope>NUCLEOTIDE SEQUENCE [LARGE SCALE GENOMIC DNA]</scope>
    <source>
        <strain evidence="4 5">AV446</strain>
    </source>
</reference>
<dbReference type="PANTHER" id="PTHR47957:SF3">
    <property type="entry name" value="ATP-DEPENDENT HELICASE HRQ1"/>
    <property type="match status" value="1"/>
</dbReference>
<dbReference type="Proteomes" id="UP000248116">
    <property type="component" value="Unassembled WGS sequence"/>
</dbReference>
<gene>
    <name evidence="4" type="ORF">C3920_15520</name>
</gene>
<keyword evidence="2" id="KW-0067">ATP-binding</keyword>
<feature type="domain" description="Helicase C-terminal" evidence="3">
    <location>
        <begin position="471"/>
        <end position="655"/>
    </location>
</feature>
<dbReference type="InterPro" id="IPR027417">
    <property type="entry name" value="P-loop_NTPase"/>
</dbReference>
<dbReference type="InterPro" id="IPR001650">
    <property type="entry name" value="Helicase_C-like"/>
</dbReference>
<dbReference type="InterPro" id="IPR011545">
    <property type="entry name" value="DEAD/DEAH_box_helicase_dom"/>
</dbReference>
<dbReference type="SMART" id="SM00487">
    <property type="entry name" value="DEXDc"/>
    <property type="match status" value="1"/>
</dbReference>
<evidence type="ECO:0000256" key="1">
    <source>
        <dbReference type="ARBA" id="ARBA00022741"/>
    </source>
</evidence>
<comment type="caution">
    <text evidence="4">The sequence shown here is derived from an EMBL/GenBank/DDBJ whole genome shotgun (WGS) entry which is preliminary data.</text>
</comment>
<sequence length="1516" mass="170625">MPVSINALALLDRIEAIEMASLEWGFTDGSLSEDDALSLAAEVCNIVDGQDLIEELIEARLLFEMVGTKGEVCLRSRFAEMMRLLSENRQLFPGKPWQSAPSLVADFRVDRRPRRFPKRQRLADYPEIFGASQLRRDLWSGLTSRPGGMRLAGFQERAVQRLSSPTHDGGTIVTAGTGSGKTIAFYLPGMMRIGEAISAEYWVKAIAIYPRIELLKDQFAEAFRMARTIDAPLARHGRRSLLLGALFAKTPARANESELLKKKWERHGNNFICPWMRCPHCDSELVWRGADIQQQIEQLFCVQETCGTQIGSDQIVLTRSRIQRTPPDILFTTTEILNQRLSDQWMRGVFGVGVPASRKPLMALLDEVHTYEGGAGAQAALTLRRWRHLLDAPISWVGLSATLDDAARFFSELTGTNPSAVVEITPKLEEFEEEGAEYQILLRADPASRASLLSTTIQTSMLLPRLLDPPGLRNASGVFGRRAFLFTDDLDVTNRLFDDLRDAEAYTIYGRPDMSRRPLASLRGPGPDAALRDVAGQRWRICEDIGHPLDQRLVVGRTTSQDAGVNQSANVVVATAALEVGFNDPFVGAVIQHKAPRGMASFLQRKGRAGRDRKMRPITLTVLSDYGRDRTFYQDFEYLFDPLLEPQYLPIRNPYIMKMQAVFVLFDWLAATSTGRDKVWMWNILSRPLQTMPPNRNDDVIQRIQKQLGQLVQGDPQTIEDLKKFLMGALGIDRKDADILLWEAPRSLLLEAVPTLLRRLFNKWELAFPSPAASLDIQSDYHPLPDFVPRSLFSDLNLPEVRIIVPAASVNDEERIEHMPLLQALTQFVPGRVSRRFAHERGALSHWIPVDLAPQQNFKISTYAPEHEFVGTFTGHLNDYIDGESLLVFRPWMFHLERLQRINIPERAESIKVLPSSQARLLWQSEIVTNGDALCIPVPRRSEWSQYISGINFYLHRFRSSLSVRRFAATAHATIKTPDEEYPVALTFVSDDDRPAALGFELEVDGFRLDLKLPTTEMLTGANLPPDVLATSKLAYICDLISTDTELPSDLNHFQRIWLSQFLISALFADASAMDRPLADTITDLLSDEHIEQTFSRVMSDVFGVIPLALPDDEDTPLTDNDDDNAAPDMIEGGRLQQALLQQVALPRVKERLRVIARQFVEVDEQAFSKWLRRLVLETLGEAMLQACIASAPRQATMDAILVDIYDDANSDVACIWISEKAPGGAGILEAFAEQFASNPRLFFVALDAALAPSDLELVDGSLREILKFSVNDATIGERIEELRQEKSHTRRAVLWRELSHCLAQRGGIDLSHALSISLNNRLLRTGAGQDLDRLLLELQTYWDALEERFGMAIGLREFAYIAYRKPTFFRAIHQFLAETLSNAAITDATVLSAITSLLWPRAHEVRRRVLQSYNPYREGRPIDPAVVRNLLRTRLIITVGFNDPDWENQLIKAFREEGTARLTTDPVDSKAFRAALVRLVATPVDVGVLQFFPAIEGVERLDGRILVTFTLREQV</sequence>
<dbReference type="SMART" id="SM00490">
    <property type="entry name" value="HELICc"/>
    <property type="match status" value="1"/>
</dbReference>
<dbReference type="NCBIfam" id="NF041067">
    <property type="entry name" value="DpdJ"/>
    <property type="match status" value="1"/>
</dbReference>
<dbReference type="Pfam" id="PF00270">
    <property type="entry name" value="DEAD"/>
    <property type="match status" value="1"/>
</dbReference>
<organism evidence="4 5">
    <name type="scientific">Novacetimonas pomaceti</name>
    <dbReference type="NCBI Taxonomy" id="2021998"/>
    <lineage>
        <taxon>Bacteria</taxon>
        <taxon>Pseudomonadati</taxon>
        <taxon>Pseudomonadota</taxon>
        <taxon>Alphaproteobacteria</taxon>
        <taxon>Acetobacterales</taxon>
        <taxon>Acetobacteraceae</taxon>
        <taxon>Novacetimonas</taxon>
    </lineage>
</organism>
<dbReference type="Gene3D" id="3.40.50.300">
    <property type="entry name" value="P-loop containing nucleotide triphosphate hydrolases"/>
    <property type="match status" value="2"/>
</dbReference>
<accession>A0ABX5NY16</accession>
<keyword evidence="1" id="KW-0547">Nucleotide-binding</keyword>
<dbReference type="SUPFAM" id="SSF52540">
    <property type="entry name" value="P-loop containing nucleoside triphosphate hydrolases"/>
    <property type="match status" value="1"/>
</dbReference>
<dbReference type="PROSITE" id="PS51194">
    <property type="entry name" value="HELICASE_CTER"/>
    <property type="match status" value="1"/>
</dbReference>
<dbReference type="RefSeq" id="WP_110560958.1">
    <property type="nucleotide sequence ID" value="NZ_PRCW01000134.1"/>
</dbReference>
<evidence type="ECO:0000313" key="4">
    <source>
        <dbReference type="EMBL" id="PYD46395.1"/>
    </source>
</evidence>
<dbReference type="EMBL" id="PRCW01000134">
    <property type="protein sequence ID" value="PYD46395.1"/>
    <property type="molecule type" value="Genomic_DNA"/>
</dbReference>
<evidence type="ECO:0000313" key="5">
    <source>
        <dbReference type="Proteomes" id="UP000248116"/>
    </source>
</evidence>
<dbReference type="PANTHER" id="PTHR47957">
    <property type="entry name" value="ATP-DEPENDENT HELICASE HRQ1"/>
    <property type="match status" value="1"/>
</dbReference>
<proteinExistence type="predicted"/>
<name>A0ABX5NY16_9PROT</name>
<dbReference type="InterPro" id="IPR014001">
    <property type="entry name" value="Helicase_ATP-bd"/>
</dbReference>
<evidence type="ECO:0000259" key="3">
    <source>
        <dbReference type="PROSITE" id="PS51194"/>
    </source>
</evidence>
<dbReference type="Pfam" id="PF00271">
    <property type="entry name" value="Helicase_C"/>
    <property type="match status" value="1"/>
</dbReference>
<evidence type="ECO:0000256" key="2">
    <source>
        <dbReference type="ARBA" id="ARBA00022840"/>
    </source>
</evidence>